<keyword evidence="3" id="KW-1185">Reference proteome</keyword>
<gene>
    <name evidence="2" type="ORF">NMY3_02479</name>
</gene>
<dbReference type="OrthoDB" id="148186at2157"/>
<dbReference type="AlphaFoldDB" id="A0A654MB20"/>
<accession>A0A654MB20</accession>
<protein>
    <recommendedName>
        <fullName evidence="1">Bacillithiol biosynthesis BshC N-terminal Rossmann-like domain-containing protein</fullName>
    </recommendedName>
</protein>
<evidence type="ECO:0000313" key="2">
    <source>
        <dbReference type="EMBL" id="ALI36672.1"/>
    </source>
</evidence>
<dbReference type="Pfam" id="PF10079">
    <property type="entry name" value="Rossmann-like_BshC"/>
    <property type="match status" value="1"/>
</dbReference>
<dbReference type="InterPro" id="IPR055398">
    <property type="entry name" value="Rossmann-like_BshC"/>
</dbReference>
<feature type="domain" description="Bacillithiol biosynthesis BshC N-terminal Rossmann-like" evidence="1">
    <location>
        <begin position="9"/>
        <end position="156"/>
    </location>
</feature>
<dbReference type="Proteomes" id="UP000058925">
    <property type="component" value="Chromosome"/>
</dbReference>
<sequence>MGSNTVATIDGDSKLSAIFSRYLNSSDSDISRFVQSIPSKFEDAVDILNKNPLPETDEFVGSNRELLKKVVTNFHTKAGTLNEKTRNQIDSLTNKRSKIIVGIHQPNLFAFSGVFKKIVLLETLANRSIRNNDTIVPLFLIVDHDFMDDKWMHVAKLPSIRNTTGVLDLRYPINDSKRWKISSMTESPTRSLVNYWENQIYNWIKNNKDLSKSEVKSLYERFKEFWSIVEEAFLLSDNYSEFNSIIMSKIVNNFWNYKTLFVNLSDLSQVFQRGYNFLLSENERYLNSLEKSESYFREHGIYTGVSANLNKHSPLWLHCDCGSKASSKISREDNGEILLIGKCISCKKNLSLSIGKNGKISIPEDKIEMVSPRAIPILLLLSRELAISGYISGIGGSIGYTIVGKRVFDELQIKLPPMMLWAGADVFTGIAQREASRYLEENGISNMTEFFIQINQKNDELRKKIEPLILKRNEIYENKAQLQDLLSDLFYYKQEQRKVKDIIKNVQKSKNALKLRSCIIDYAVNMGIEHVEHEWSHKLVENNDLTKPVVLN</sequence>
<name>A0A654MB20_9ARCH</name>
<dbReference type="RefSeq" id="WP_196815895.1">
    <property type="nucleotide sequence ID" value="NZ_CP012850.1"/>
</dbReference>
<evidence type="ECO:0000259" key="1">
    <source>
        <dbReference type="Pfam" id="PF10079"/>
    </source>
</evidence>
<dbReference type="KEGG" id="taa:NMY3_02479"/>
<dbReference type="EMBL" id="CP012850">
    <property type="protein sequence ID" value="ALI36672.1"/>
    <property type="molecule type" value="Genomic_DNA"/>
</dbReference>
<reference evidence="3" key="1">
    <citation type="submission" date="2015-10" db="EMBL/GenBank/DDBJ databases">
        <title>Niche specialization of a soil ammonia-oxidizing archaeon, Candidatus Nitrosocosmicus oleophilus.</title>
        <authorList>
            <person name="Jung M.-Y."/>
            <person name="Rhee S.-K."/>
        </authorList>
    </citation>
    <scope>NUCLEOTIDE SEQUENCE [LARGE SCALE GENOMIC DNA]</scope>
    <source>
        <strain evidence="3">MY3</strain>
    </source>
</reference>
<evidence type="ECO:0000313" key="3">
    <source>
        <dbReference type="Proteomes" id="UP000058925"/>
    </source>
</evidence>
<proteinExistence type="predicted"/>
<dbReference type="GeneID" id="60422420"/>
<organism evidence="2 3">
    <name type="scientific">Candidatus Nitrosocosmicus oleophilus</name>
    <dbReference type="NCBI Taxonomy" id="1353260"/>
    <lineage>
        <taxon>Archaea</taxon>
        <taxon>Nitrososphaerota</taxon>
        <taxon>Nitrososphaeria</taxon>
        <taxon>Nitrososphaerales</taxon>
        <taxon>Nitrososphaeraceae</taxon>
        <taxon>Candidatus Nitrosocosmicus</taxon>
    </lineage>
</organism>